<dbReference type="SUPFAM" id="SSF48452">
    <property type="entry name" value="TPR-like"/>
    <property type="match status" value="1"/>
</dbReference>
<evidence type="ECO:0000256" key="1">
    <source>
        <dbReference type="ARBA" id="ARBA00022737"/>
    </source>
</evidence>
<dbReference type="Proteomes" id="UP000219452">
    <property type="component" value="Unassembled WGS sequence"/>
</dbReference>
<evidence type="ECO:0000256" key="3">
    <source>
        <dbReference type="PROSITE-ProRule" id="PRU00339"/>
    </source>
</evidence>
<reference evidence="6" key="1">
    <citation type="submission" date="2017-09" db="EMBL/GenBank/DDBJ databases">
        <authorList>
            <person name="Varghese N."/>
            <person name="Submissions S."/>
        </authorList>
    </citation>
    <scope>NUCLEOTIDE SEQUENCE [LARGE SCALE GENOMIC DNA]</scope>
    <source>
        <strain evidence="6">DSM 29961</strain>
    </source>
</reference>
<dbReference type="EMBL" id="OCNH01000001">
    <property type="protein sequence ID" value="SOD81958.1"/>
    <property type="molecule type" value="Genomic_DNA"/>
</dbReference>
<protein>
    <submittedName>
        <fullName evidence="5">Uncharacterized protein</fullName>
    </submittedName>
</protein>
<dbReference type="PANTHER" id="PTHR44943">
    <property type="entry name" value="CELLULOSE SYNTHASE OPERON PROTEIN C"/>
    <property type="match status" value="1"/>
</dbReference>
<keyword evidence="4" id="KW-0175">Coiled coil</keyword>
<evidence type="ECO:0000313" key="6">
    <source>
        <dbReference type="Proteomes" id="UP000219452"/>
    </source>
</evidence>
<organism evidence="5 6">
    <name type="scientific">Spirosoma fluviale</name>
    <dbReference type="NCBI Taxonomy" id="1597977"/>
    <lineage>
        <taxon>Bacteria</taxon>
        <taxon>Pseudomonadati</taxon>
        <taxon>Bacteroidota</taxon>
        <taxon>Cytophagia</taxon>
        <taxon>Cytophagales</taxon>
        <taxon>Cytophagaceae</taxon>
        <taxon>Spirosoma</taxon>
    </lineage>
</organism>
<dbReference type="AlphaFoldDB" id="A0A286FFH0"/>
<keyword evidence="2 3" id="KW-0802">TPR repeat</keyword>
<dbReference type="InterPro" id="IPR019734">
    <property type="entry name" value="TPR_rpt"/>
</dbReference>
<proteinExistence type="predicted"/>
<gene>
    <name evidence="5" type="ORF">SAMN06269250_1973</name>
</gene>
<dbReference type="InterPro" id="IPR011990">
    <property type="entry name" value="TPR-like_helical_dom_sf"/>
</dbReference>
<dbReference type="Gene3D" id="1.25.40.10">
    <property type="entry name" value="Tetratricopeptide repeat domain"/>
    <property type="match status" value="3"/>
</dbReference>
<name>A0A286FFH0_9BACT</name>
<keyword evidence="6" id="KW-1185">Reference proteome</keyword>
<accession>A0A286FFH0</accession>
<dbReference type="PROSITE" id="PS50005">
    <property type="entry name" value="TPR"/>
    <property type="match status" value="1"/>
</dbReference>
<feature type="coiled-coil region" evidence="4">
    <location>
        <begin position="337"/>
        <end position="371"/>
    </location>
</feature>
<keyword evidence="1" id="KW-0677">Repeat</keyword>
<evidence type="ECO:0000256" key="2">
    <source>
        <dbReference type="ARBA" id="ARBA00022803"/>
    </source>
</evidence>
<evidence type="ECO:0000256" key="4">
    <source>
        <dbReference type="SAM" id="Coils"/>
    </source>
</evidence>
<dbReference type="PANTHER" id="PTHR44943:SF8">
    <property type="entry name" value="TPR REPEAT-CONTAINING PROTEIN MJ0263"/>
    <property type="match status" value="1"/>
</dbReference>
<dbReference type="InterPro" id="IPR051685">
    <property type="entry name" value="Ycf3/AcsC/BcsC/TPR_MFPF"/>
</dbReference>
<dbReference type="SMART" id="SM00028">
    <property type="entry name" value="TPR"/>
    <property type="match status" value="3"/>
</dbReference>
<evidence type="ECO:0000313" key="5">
    <source>
        <dbReference type="EMBL" id="SOD81958.1"/>
    </source>
</evidence>
<feature type="repeat" description="TPR" evidence="3">
    <location>
        <begin position="205"/>
        <end position="238"/>
    </location>
</feature>
<sequence length="500" mass="54871">MLIQTESVISFFKRKHNPSLHMKQVFVIAVACLLSLGVRAQQAAGDALAMEAFKKEKEKSDKDITDAKAAAKASTWMDRAKTYQNIASQGQMKIDSAAATVAFDAFKKVVELDKDKKGGPGKLAKEAEEALKAPLMATAFMQQGVAKFQAKNYADAMKSMSIAGDINPKDTLAPLYTAIAAQQIKDNATAKTQLEKYITSGGKDATIYGSLAMLYRADNEIDKALVALDKGIALAPTNKDLANEKINIMLSTNRMDEAISGMKQMVEKDPNNVQNLVNLSIVYNNIANKSSEEIRKLEGDSKKGGNTAKQVADAKSIIDAYNGEIARLQASIKKSPKPELKRQLTEVQKRLSDQKTELAKLEAEAKEAAAKAGAAADGAKRLAELKQSQQENKSQEKLYLEKALAIDPNNYDANFNMAVFLFNEAVEMKRGVDRMDMAEYNKNGKELDGKVCGKFKQSLPYFTKAKSIKDEADVNENLTNLQNILKQYEEKKIVCIEPGK</sequence>